<name>A1VIZ1_POLNA</name>
<protein>
    <submittedName>
        <fullName evidence="7">Transcriptional regulator, LysR family</fullName>
    </submittedName>
</protein>
<proteinExistence type="inferred from homology"/>
<evidence type="ECO:0000256" key="5">
    <source>
        <dbReference type="SAM" id="MobiDB-lite"/>
    </source>
</evidence>
<evidence type="ECO:0000259" key="6">
    <source>
        <dbReference type="PROSITE" id="PS50931"/>
    </source>
</evidence>
<dbReference type="GO" id="GO:0043565">
    <property type="term" value="F:sequence-specific DNA binding"/>
    <property type="evidence" value="ECO:0007669"/>
    <property type="project" value="TreeGrafter"/>
</dbReference>
<dbReference type="PROSITE" id="PS50931">
    <property type="entry name" value="HTH_LYSR"/>
    <property type="match status" value="1"/>
</dbReference>
<dbReference type="GO" id="GO:0003700">
    <property type="term" value="F:DNA-binding transcription factor activity"/>
    <property type="evidence" value="ECO:0007669"/>
    <property type="project" value="InterPro"/>
</dbReference>
<feature type="region of interest" description="Disordered" evidence="5">
    <location>
        <begin position="1"/>
        <end position="24"/>
    </location>
</feature>
<dbReference type="eggNOG" id="COG0583">
    <property type="taxonomic scope" value="Bacteria"/>
</dbReference>
<evidence type="ECO:0000256" key="3">
    <source>
        <dbReference type="ARBA" id="ARBA00023125"/>
    </source>
</evidence>
<evidence type="ECO:0000256" key="1">
    <source>
        <dbReference type="ARBA" id="ARBA00009437"/>
    </source>
</evidence>
<evidence type="ECO:0000313" key="7">
    <source>
        <dbReference type="EMBL" id="ABM35619.1"/>
    </source>
</evidence>
<keyword evidence="8" id="KW-1185">Reference proteome</keyword>
<feature type="domain" description="HTH lysR-type" evidence="6">
    <location>
        <begin position="37"/>
        <end position="92"/>
    </location>
</feature>
<dbReference type="STRING" id="365044.Pnap_0296"/>
<dbReference type="EMBL" id="CP000529">
    <property type="protein sequence ID" value="ABM35619.1"/>
    <property type="molecule type" value="Genomic_DNA"/>
</dbReference>
<dbReference type="AlphaFoldDB" id="A1VIZ1"/>
<feature type="compositionally biased region" description="Pro residues" evidence="5">
    <location>
        <begin position="10"/>
        <end position="24"/>
    </location>
</feature>
<dbReference type="InterPro" id="IPR036388">
    <property type="entry name" value="WH-like_DNA-bd_sf"/>
</dbReference>
<sequence length="328" mass="36153">MTTAESSPGEPTPPRHVRENPPPQAYAVPIGAAKRIPPIQCLLTFEALARLRSVTLSAEELCVTPSAVSHRVKQLEQIIGTKLFGRADFSLTTEGSEYLAHVREGLATLQKFPGAAGQSATPGKRKLRLAVTPTFARSMLIPRLRQFTDAYPEIDLTLQVSIPLLDVVAEDSDLVVRFGTGRYADLEHVCLLNDEVTPLASPSFIREHGPFEAAEDLLGENLLRSPLEPWRIWFAANNLDWPEPVEGSQFNDIGLMCDCAAAGMGIALVRLKLGAPWLENGSLVRLGTNDMFTRKVASPHAHYLCWRTGTMDRWECAAFADWLRKSLV</sequence>
<evidence type="ECO:0000256" key="2">
    <source>
        <dbReference type="ARBA" id="ARBA00023015"/>
    </source>
</evidence>
<keyword evidence="3" id="KW-0238">DNA-binding</keyword>
<dbReference type="Pfam" id="PF00126">
    <property type="entry name" value="HTH_1"/>
    <property type="match status" value="1"/>
</dbReference>
<keyword evidence="2" id="KW-0805">Transcription regulation</keyword>
<dbReference type="KEGG" id="pna:Pnap_0296"/>
<organism evidence="7 8">
    <name type="scientific">Polaromonas naphthalenivorans (strain CJ2)</name>
    <dbReference type="NCBI Taxonomy" id="365044"/>
    <lineage>
        <taxon>Bacteria</taxon>
        <taxon>Pseudomonadati</taxon>
        <taxon>Pseudomonadota</taxon>
        <taxon>Betaproteobacteria</taxon>
        <taxon>Burkholderiales</taxon>
        <taxon>Comamonadaceae</taxon>
        <taxon>Polaromonas</taxon>
    </lineage>
</organism>
<dbReference type="HOGENOM" id="CLU_039613_37_0_4"/>
<dbReference type="InterPro" id="IPR000847">
    <property type="entry name" value="LysR_HTH_N"/>
</dbReference>
<dbReference type="Pfam" id="PF03466">
    <property type="entry name" value="LysR_substrate"/>
    <property type="match status" value="1"/>
</dbReference>
<dbReference type="PANTHER" id="PTHR30537:SF79">
    <property type="entry name" value="TRANSCRIPTIONAL REGULATOR-RELATED"/>
    <property type="match status" value="1"/>
</dbReference>
<accession>A1VIZ1</accession>
<dbReference type="SUPFAM" id="SSF46785">
    <property type="entry name" value="Winged helix' DNA-binding domain"/>
    <property type="match status" value="1"/>
</dbReference>
<dbReference type="Proteomes" id="UP000000644">
    <property type="component" value="Chromosome"/>
</dbReference>
<dbReference type="GO" id="GO:0006351">
    <property type="term" value="P:DNA-templated transcription"/>
    <property type="evidence" value="ECO:0007669"/>
    <property type="project" value="TreeGrafter"/>
</dbReference>
<dbReference type="Gene3D" id="1.10.10.10">
    <property type="entry name" value="Winged helix-like DNA-binding domain superfamily/Winged helix DNA-binding domain"/>
    <property type="match status" value="1"/>
</dbReference>
<dbReference type="CDD" id="cd08432">
    <property type="entry name" value="PBP2_GcdR_TrpI_HvrB_AmpR_like"/>
    <property type="match status" value="1"/>
</dbReference>
<gene>
    <name evidence="7" type="ordered locus">Pnap_0296</name>
</gene>
<dbReference type="Gene3D" id="3.40.190.10">
    <property type="entry name" value="Periplasmic binding protein-like II"/>
    <property type="match status" value="2"/>
</dbReference>
<dbReference type="InterPro" id="IPR058163">
    <property type="entry name" value="LysR-type_TF_proteobact-type"/>
</dbReference>
<reference evidence="8" key="1">
    <citation type="journal article" date="2009" name="Environ. Microbiol.">
        <title>The genome of Polaromonas naphthalenivorans strain CJ2, isolated from coal tar-contaminated sediment, reveals physiological and metabolic versatility and evolution through extensive horizontal gene transfer.</title>
        <authorList>
            <person name="Yagi J.M."/>
            <person name="Sims D."/>
            <person name="Brettin T."/>
            <person name="Bruce D."/>
            <person name="Madsen E.L."/>
        </authorList>
    </citation>
    <scope>NUCLEOTIDE SEQUENCE [LARGE SCALE GENOMIC DNA]</scope>
    <source>
        <strain evidence="8">CJ2</strain>
    </source>
</reference>
<comment type="similarity">
    <text evidence="1">Belongs to the LysR transcriptional regulatory family.</text>
</comment>
<evidence type="ECO:0000313" key="8">
    <source>
        <dbReference type="Proteomes" id="UP000000644"/>
    </source>
</evidence>
<dbReference type="InterPro" id="IPR036390">
    <property type="entry name" value="WH_DNA-bd_sf"/>
</dbReference>
<dbReference type="PANTHER" id="PTHR30537">
    <property type="entry name" value="HTH-TYPE TRANSCRIPTIONAL REGULATOR"/>
    <property type="match status" value="1"/>
</dbReference>
<dbReference type="InterPro" id="IPR005119">
    <property type="entry name" value="LysR_subst-bd"/>
</dbReference>
<keyword evidence="4" id="KW-0804">Transcription</keyword>
<evidence type="ECO:0000256" key="4">
    <source>
        <dbReference type="ARBA" id="ARBA00023163"/>
    </source>
</evidence>
<dbReference type="SUPFAM" id="SSF53850">
    <property type="entry name" value="Periplasmic binding protein-like II"/>
    <property type="match status" value="1"/>
</dbReference>